<dbReference type="AlphaFoldDB" id="A0A6B0GS75"/>
<evidence type="ECO:0000313" key="3">
    <source>
        <dbReference type="Proteomes" id="UP000451471"/>
    </source>
</evidence>
<evidence type="ECO:0000259" key="1">
    <source>
        <dbReference type="Pfam" id="PF24035"/>
    </source>
</evidence>
<evidence type="ECO:0000313" key="2">
    <source>
        <dbReference type="EMBL" id="MWG34528.1"/>
    </source>
</evidence>
<sequence>MKYTDSDVPLAEAVTLLETTTCRQVVAFLLEVDGVWDVRTLADELVRLDPTLPPDTEADRNPVEERAIRLYHCALPKLAEAGVVEFDVDEQTVAPAERLDALGAHLGETIDYSDGGGRFGGVFASS</sequence>
<dbReference type="EMBL" id="WSZK01000015">
    <property type="protein sequence ID" value="MWG34528.1"/>
    <property type="molecule type" value="Genomic_DNA"/>
</dbReference>
<accession>A0A6B0GS75</accession>
<dbReference type="RefSeq" id="WP_158204204.1">
    <property type="nucleotide sequence ID" value="NZ_WSZK01000015.1"/>
</dbReference>
<dbReference type="Pfam" id="PF24035">
    <property type="entry name" value="DUF7344"/>
    <property type="match status" value="1"/>
</dbReference>
<reference evidence="2 3" key="1">
    <citation type="submission" date="2019-12" db="EMBL/GenBank/DDBJ databases">
        <title>Halocatena pleomorpha gen. nov. sp. nov., an extremely halophilic archaeon of family Halobacteriaceae isolated from saltpan soil.</title>
        <authorList>
            <person name="Pal Y."/>
            <person name="Verma A."/>
            <person name="Krishnamurthi S."/>
            <person name="Kumar P."/>
        </authorList>
    </citation>
    <scope>NUCLEOTIDE SEQUENCE [LARGE SCALE GENOMIC DNA]</scope>
    <source>
        <strain evidence="2 3">JCM 16495</strain>
    </source>
</reference>
<gene>
    <name evidence="2" type="ORF">GQS65_08500</name>
</gene>
<protein>
    <recommendedName>
        <fullName evidence="1">DUF7344 domain-containing protein</fullName>
    </recommendedName>
</protein>
<proteinExistence type="predicted"/>
<keyword evidence="3" id="KW-1185">Reference proteome</keyword>
<dbReference type="InterPro" id="IPR055768">
    <property type="entry name" value="DUF7344"/>
</dbReference>
<dbReference type="Proteomes" id="UP000451471">
    <property type="component" value="Unassembled WGS sequence"/>
</dbReference>
<name>A0A6B0GS75_9EURY</name>
<dbReference type="OrthoDB" id="177799at2157"/>
<comment type="caution">
    <text evidence="2">The sequence shown here is derived from an EMBL/GenBank/DDBJ whole genome shotgun (WGS) entry which is preliminary data.</text>
</comment>
<feature type="domain" description="DUF7344" evidence="1">
    <location>
        <begin position="15"/>
        <end position="93"/>
    </location>
</feature>
<organism evidence="2 3">
    <name type="scientific">Halomarina oriensis</name>
    <dbReference type="NCBI Taxonomy" id="671145"/>
    <lineage>
        <taxon>Archaea</taxon>
        <taxon>Methanobacteriati</taxon>
        <taxon>Methanobacteriota</taxon>
        <taxon>Stenosarchaea group</taxon>
        <taxon>Halobacteria</taxon>
        <taxon>Halobacteriales</taxon>
        <taxon>Natronomonadaceae</taxon>
        <taxon>Halomarina</taxon>
    </lineage>
</organism>